<evidence type="ECO:0000256" key="6">
    <source>
        <dbReference type="SAM" id="Phobius"/>
    </source>
</evidence>
<dbReference type="RefSeq" id="WP_206926649.1">
    <property type="nucleotide sequence ID" value="NZ_JAEKJW010000001.1"/>
</dbReference>
<dbReference type="AlphaFoldDB" id="A0A8I1M608"/>
<keyword evidence="5 6" id="KW-0472">Membrane</keyword>
<evidence type="ECO:0000256" key="2">
    <source>
        <dbReference type="ARBA" id="ARBA00022475"/>
    </source>
</evidence>
<evidence type="ECO:0000256" key="5">
    <source>
        <dbReference type="ARBA" id="ARBA00023136"/>
    </source>
</evidence>
<dbReference type="Pfam" id="PF01810">
    <property type="entry name" value="LysE"/>
    <property type="match status" value="1"/>
</dbReference>
<dbReference type="PANTHER" id="PTHR30086">
    <property type="entry name" value="ARGININE EXPORTER PROTEIN ARGO"/>
    <property type="match status" value="1"/>
</dbReference>
<dbReference type="GO" id="GO:0005886">
    <property type="term" value="C:plasma membrane"/>
    <property type="evidence" value="ECO:0007669"/>
    <property type="project" value="UniProtKB-SubCell"/>
</dbReference>
<protein>
    <submittedName>
        <fullName evidence="7">LysE family translocator</fullName>
    </submittedName>
</protein>
<feature type="transmembrane region" description="Helical" evidence="6">
    <location>
        <begin position="12"/>
        <end position="30"/>
    </location>
</feature>
<reference evidence="7" key="1">
    <citation type="submission" date="2020-12" db="EMBL/GenBank/DDBJ databases">
        <title>Oil enriched cultivation method for isolating marine PHA-producing bacteria.</title>
        <authorList>
            <person name="Zheng W."/>
            <person name="Yu S."/>
            <person name="Huang Y."/>
        </authorList>
    </citation>
    <scope>NUCLEOTIDE SEQUENCE</scope>
    <source>
        <strain evidence="7">SY-2-3</strain>
    </source>
</reference>
<evidence type="ECO:0000313" key="8">
    <source>
        <dbReference type="Proteomes" id="UP000664405"/>
    </source>
</evidence>
<keyword evidence="4 6" id="KW-1133">Transmembrane helix</keyword>
<dbReference type="InterPro" id="IPR001123">
    <property type="entry name" value="LeuE-type"/>
</dbReference>
<evidence type="ECO:0000256" key="4">
    <source>
        <dbReference type="ARBA" id="ARBA00022989"/>
    </source>
</evidence>
<dbReference type="PANTHER" id="PTHR30086:SF20">
    <property type="entry name" value="ARGININE EXPORTER PROTEIN ARGO-RELATED"/>
    <property type="match status" value="1"/>
</dbReference>
<organism evidence="7 8">
    <name type="scientific">Thalassospira povalilytica</name>
    <dbReference type="NCBI Taxonomy" id="732237"/>
    <lineage>
        <taxon>Bacteria</taxon>
        <taxon>Pseudomonadati</taxon>
        <taxon>Pseudomonadota</taxon>
        <taxon>Alphaproteobacteria</taxon>
        <taxon>Rhodospirillales</taxon>
        <taxon>Thalassospiraceae</taxon>
        <taxon>Thalassospira</taxon>
    </lineage>
</organism>
<keyword evidence="2" id="KW-1003">Cell membrane</keyword>
<sequence>MFDLLVQYGPFLIAAFLLNISPGPDMAYIVGQTAVHGRKIGLFSSFGVVSGAFVHVLAAALGLSAILATSALAFAIVKWVGVAYLVWLGIGALRASFAVKPDRDADDESTSTPAIAISTRPMTVFQAWRQGVMIDVLNPKVAIFFMAFLPQFVDPHSGDGAMQFLVLGSVVNLIGLVVESTLVLMVAAAAIRIRGHRKLGAWLQRALGAMFITLGARLAISQQ</sequence>
<feature type="transmembrane region" description="Helical" evidence="6">
    <location>
        <begin position="42"/>
        <end position="66"/>
    </location>
</feature>
<evidence type="ECO:0000313" key="7">
    <source>
        <dbReference type="EMBL" id="MBN8195552.1"/>
    </source>
</evidence>
<comment type="subcellular location">
    <subcellularLocation>
        <location evidence="1">Cell membrane</location>
        <topology evidence="1">Multi-pass membrane protein</topology>
    </subcellularLocation>
</comment>
<keyword evidence="3 6" id="KW-0812">Transmembrane</keyword>
<feature type="transmembrane region" description="Helical" evidence="6">
    <location>
        <begin position="202"/>
        <end position="220"/>
    </location>
</feature>
<accession>A0A8I1M608</accession>
<name>A0A8I1M608_9PROT</name>
<dbReference type="GO" id="GO:0015171">
    <property type="term" value="F:amino acid transmembrane transporter activity"/>
    <property type="evidence" value="ECO:0007669"/>
    <property type="project" value="TreeGrafter"/>
</dbReference>
<proteinExistence type="predicted"/>
<dbReference type="Proteomes" id="UP000664405">
    <property type="component" value="Unassembled WGS sequence"/>
</dbReference>
<gene>
    <name evidence="7" type="ORF">JF547_03395</name>
</gene>
<dbReference type="EMBL" id="JAEKJW010000001">
    <property type="protein sequence ID" value="MBN8195552.1"/>
    <property type="molecule type" value="Genomic_DNA"/>
</dbReference>
<evidence type="ECO:0000256" key="3">
    <source>
        <dbReference type="ARBA" id="ARBA00022692"/>
    </source>
</evidence>
<dbReference type="PIRSF" id="PIRSF006324">
    <property type="entry name" value="LeuE"/>
    <property type="match status" value="1"/>
</dbReference>
<feature type="transmembrane region" description="Helical" evidence="6">
    <location>
        <begin position="164"/>
        <end position="190"/>
    </location>
</feature>
<feature type="transmembrane region" description="Helical" evidence="6">
    <location>
        <begin position="72"/>
        <end position="93"/>
    </location>
</feature>
<feature type="transmembrane region" description="Helical" evidence="6">
    <location>
        <begin position="132"/>
        <end position="152"/>
    </location>
</feature>
<comment type="caution">
    <text evidence="7">The sequence shown here is derived from an EMBL/GenBank/DDBJ whole genome shotgun (WGS) entry which is preliminary data.</text>
</comment>
<evidence type="ECO:0000256" key="1">
    <source>
        <dbReference type="ARBA" id="ARBA00004651"/>
    </source>
</evidence>